<dbReference type="InterPro" id="IPR046348">
    <property type="entry name" value="SIS_dom_sf"/>
</dbReference>
<accession>A0A2M8Z4N7</accession>
<dbReference type="CDD" id="cd05710">
    <property type="entry name" value="SIS_1"/>
    <property type="match status" value="1"/>
</dbReference>
<dbReference type="GO" id="GO:0006487">
    <property type="term" value="P:protein N-linked glycosylation"/>
    <property type="evidence" value="ECO:0007669"/>
    <property type="project" value="TreeGrafter"/>
</dbReference>
<evidence type="ECO:0000259" key="1">
    <source>
        <dbReference type="PROSITE" id="PS51464"/>
    </source>
</evidence>
<dbReference type="InterPro" id="IPR024713">
    <property type="entry name" value="Fructosamine_deglycase_FrlB"/>
</dbReference>
<dbReference type="SUPFAM" id="SSF53697">
    <property type="entry name" value="SIS domain"/>
    <property type="match status" value="1"/>
</dbReference>
<name>A0A2M8Z4N7_9FIRM</name>
<dbReference type="PROSITE" id="PS51464">
    <property type="entry name" value="SIS"/>
    <property type="match status" value="1"/>
</dbReference>
<dbReference type="Pfam" id="PF01380">
    <property type="entry name" value="SIS"/>
    <property type="match status" value="1"/>
</dbReference>
<dbReference type="GO" id="GO:0006002">
    <property type="term" value="P:fructose 6-phosphate metabolic process"/>
    <property type="evidence" value="ECO:0007669"/>
    <property type="project" value="TreeGrafter"/>
</dbReference>
<dbReference type="EMBL" id="PGET01000001">
    <property type="protein sequence ID" value="PJJ28403.1"/>
    <property type="molecule type" value="Genomic_DNA"/>
</dbReference>
<dbReference type="GO" id="GO:0097367">
    <property type="term" value="F:carbohydrate derivative binding"/>
    <property type="evidence" value="ECO:0007669"/>
    <property type="project" value="InterPro"/>
</dbReference>
<gene>
    <name evidence="2" type="ORF">H171_1904</name>
</gene>
<dbReference type="Gene3D" id="3.40.50.10490">
    <property type="entry name" value="Glucose-6-phosphate isomerase like protein, domain 1"/>
    <property type="match status" value="2"/>
</dbReference>
<dbReference type="GO" id="GO:0004360">
    <property type="term" value="F:glutamine-fructose-6-phosphate transaminase (isomerizing) activity"/>
    <property type="evidence" value="ECO:0007669"/>
    <property type="project" value="TreeGrafter"/>
</dbReference>
<protein>
    <submittedName>
        <fullName evidence="2">Fructoselysine-6-phosphate deglycase</fullName>
    </submittedName>
</protein>
<dbReference type="PANTHER" id="PTHR10937:SF14">
    <property type="entry name" value="FRUCTOSELYSINE 6-PHOSPHATE DEGLYCASE"/>
    <property type="match status" value="1"/>
</dbReference>
<feature type="domain" description="SIS" evidence="1">
    <location>
        <begin position="26"/>
        <end position="156"/>
    </location>
</feature>
<dbReference type="AlphaFoldDB" id="A0A2M8Z4N7"/>
<comment type="caution">
    <text evidence="2">The sequence shown here is derived from an EMBL/GenBank/DDBJ whole genome shotgun (WGS) entry which is preliminary data.</text>
</comment>
<dbReference type="InterPro" id="IPR001347">
    <property type="entry name" value="SIS_dom"/>
</dbReference>
<dbReference type="RefSeq" id="WP_100304897.1">
    <property type="nucleotide sequence ID" value="NZ_PGET01000001.1"/>
</dbReference>
<dbReference type="Proteomes" id="UP000231092">
    <property type="component" value="Unassembled WGS sequence"/>
</dbReference>
<dbReference type="PIRSF" id="PIRSF009290">
    <property type="entry name" value="FrlB"/>
    <property type="match status" value="1"/>
</dbReference>
<reference evidence="2 3" key="1">
    <citation type="submission" date="2017-11" db="EMBL/GenBank/DDBJ databases">
        <title>Understudied soil microbes with underappreciated capabilities: Untangling the Clostridium saccharolyticum group.</title>
        <authorList>
            <person name="Leschine S."/>
        </authorList>
    </citation>
    <scope>NUCLEOTIDE SEQUENCE [LARGE SCALE GENOMIC DNA]</scope>
    <source>
        <strain evidence="2 3">18A</strain>
    </source>
</reference>
<dbReference type="GO" id="GO:0006047">
    <property type="term" value="P:UDP-N-acetylglucosamine metabolic process"/>
    <property type="evidence" value="ECO:0007669"/>
    <property type="project" value="TreeGrafter"/>
</dbReference>
<dbReference type="OrthoDB" id="9782098at2"/>
<sequence>MLKFDEQKQIDSINGALALRPEIEKIVDEIQQRGFDGIYFIGIGGTWASGMQAEIYMRGRSSIPVYVENGAEFITTGNKRFTKDSIVIFSSVTGSTEEMVRAIEKAREAGAKVFGFIDKPVAPMVKLCDWCISYPMNEQLKFYMVANRLMFNNGDFPEYDRYNAEMEAHLARGLVEIEKEADQWAAGFARDKYEYFKARPDMPHYFVGGGNQWGATYSYAMCYWEEQLWIRTKSITSAEFFHGMLEVIDAETPVTLFIGEDEQRPLAERVKGFLPKVCKNYTVIDTKDYELKGISQEFRGSVSHLVMHAVNNRVDAHMEEEFCHPMVIRRYYRQFEY</sequence>
<organism evidence="2 3">
    <name type="scientific">[Clostridium] celerecrescens 18A</name>
    <dbReference type="NCBI Taxonomy" id="1286362"/>
    <lineage>
        <taxon>Bacteria</taxon>
        <taxon>Bacillati</taxon>
        <taxon>Bacillota</taxon>
        <taxon>Clostridia</taxon>
        <taxon>Lachnospirales</taxon>
        <taxon>Lachnospiraceae</taxon>
        <taxon>Lacrimispora</taxon>
    </lineage>
</organism>
<evidence type="ECO:0000313" key="2">
    <source>
        <dbReference type="EMBL" id="PJJ28403.1"/>
    </source>
</evidence>
<proteinExistence type="predicted"/>
<dbReference type="PANTHER" id="PTHR10937">
    <property type="entry name" value="GLUCOSAMINE--FRUCTOSE-6-PHOSPHATE AMINOTRANSFERASE, ISOMERIZING"/>
    <property type="match status" value="1"/>
</dbReference>
<evidence type="ECO:0000313" key="3">
    <source>
        <dbReference type="Proteomes" id="UP000231092"/>
    </source>
</evidence>
<dbReference type="InterPro" id="IPR035488">
    <property type="entry name" value="FrlB_SIS"/>
</dbReference>